<dbReference type="GO" id="GO:0046474">
    <property type="term" value="P:glycerophospholipid biosynthetic process"/>
    <property type="evidence" value="ECO:0007669"/>
    <property type="project" value="TreeGrafter"/>
</dbReference>
<dbReference type="AlphaFoldDB" id="M2RFE4"/>
<dbReference type="NCBIfam" id="TIGR01460">
    <property type="entry name" value="HAD-SF-IIA"/>
    <property type="match status" value="1"/>
</dbReference>
<dbReference type="InterPro" id="IPR050324">
    <property type="entry name" value="CDP-alcohol_PTase-I"/>
</dbReference>
<name>M2RFE4_CERS8</name>
<keyword evidence="2" id="KW-1185">Reference proteome</keyword>
<evidence type="ECO:0000313" key="2">
    <source>
        <dbReference type="Proteomes" id="UP000016930"/>
    </source>
</evidence>
<gene>
    <name evidence="1" type="ORF">CERSUDRAFT_83262</name>
</gene>
<evidence type="ECO:0008006" key="3">
    <source>
        <dbReference type="Google" id="ProtNLM"/>
    </source>
</evidence>
<dbReference type="OrthoDB" id="10251048at2759"/>
<proteinExistence type="predicted"/>
<dbReference type="InterPro" id="IPR023214">
    <property type="entry name" value="HAD_sf"/>
</dbReference>
<dbReference type="Pfam" id="PF13242">
    <property type="entry name" value="Hydrolase_like"/>
    <property type="match status" value="1"/>
</dbReference>
<evidence type="ECO:0000313" key="1">
    <source>
        <dbReference type="EMBL" id="EMD37526.1"/>
    </source>
</evidence>
<protein>
    <recommendedName>
        <fullName evidence="3">HAD-superfamily subfamily IIA hydrolase</fullName>
    </recommendedName>
</protein>
<dbReference type="GO" id="GO:0005739">
    <property type="term" value="C:mitochondrion"/>
    <property type="evidence" value="ECO:0007669"/>
    <property type="project" value="TreeGrafter"/>
</dbReference>
<dbReference type="InterPro" id="IPR006353">
    <property type="entry name" value="HAD-SF_hydro_IIA_CECR5"/>
</dbReference>
<dbReference type="PANTHER" id="PTHR14269">
    <property type="entry name" value="CDP-DIACYLGLYCEROL--GLYCEROL-3-PHOSPHATE 3-PHOSPHATIDYLTRANSFERASE-RELATED"/>
    <property type="match status" value="1"/>
</dbReference>
<organism evidence="1 2">
    <name type="scientific">Ceriporiopsis subvermispora (strain B)</name>
    <name type="common">White-rot fungus</name>
    <name type="synonym">Gelatoporia subvermispora</name>
    <dbReference type="NCBI Taxonomy" id="914234"/>
    <lineage>
        <taxon>Eukaryota</taxon>
        <taxon>Fungi</taxon>
        <taxon>Dikarya</taxon>
        <taxon>Basidiomycota</taxon>
        <taxon>Agaricomycotina</taxon>
        <taxon>Agaricomycetes</taxon>
        <taxon>Polyporales</taxon>
        <taxon>Gelatoporiaceae</taxon>
        <taxon>Gelatoporia</taxon>
    </lineage>
</organism>
<reference evidence="1 2" key="1">
    <citation type="journal article" date="2012" name="Proc. Natl. Acad. Sci. U.S.A.">
        <title>Comparative genomics of Ceriporiopsis subvermispora and Phanerochaete chrysosporium provide insight into selective ligninolysis.</title>
        <authorList>
            <person name="Fernandez-Fueyo E."/>
            <person name="Ruiz-Duenas F.J."/>
            <person name="Ferreira P."/>
            <person name="Floudas D."/>
            <person name="Hibbett D.S."/>
            <person name="Canessa P."/>
            <person name="Larrondo L.F."/>
            <person name="James T.Y."/>
            <person name="Seelenfreund D."/>
            <person name="Lobos S."/>
            <person name="Polanco R."/>
            <person name="Tello M."/>
            <person name="Honda Y."/>
            <person name="Watanabe T."/>
            <person name="Watanabe T."/>
            <person name="Ryu J.S."/>
            <person name="Kubicek C.P."/>
            <person name="Schmoll M."/>
            <person name="Gaskell J."/>
            <person name="Hammel K.E."/>
            <person name="St John F.J."/>
            <person name="Vanden Wymelenberg A."/>
            <person name="Sabat G."/>
            <person name="Splinter BonDurant S."/>
            <person name="Syed K."/>
            <person name="Yadav J.S."/>
            <person name="Doddapaneni H."/>
            <person name="Subramanian V."/>
            <person name="Lavin J.L."/>
            <person name="Oguiza J.A."/>
            <person name="Perez G."/>
            <person name="Pisabarro A.G."/>
            <person name="Ramirez L."/>
            <person name="Santoyo F."/>
            <person name="Master E."/>
            <person name="Coutinho P.M."/>
            <person name="Henrissat B."/>
            <person name="Lombard V."/>
            <person name="Magnuson J.K."/>
            <person name="Kuees U."/>
            <person name="Hori C."/>
            <person name="Igarashi K."/>
            <person name="Samejima M."/>
            <person name="Held B.W."/>
            <person name="Barry K.W."/>
            <person name="LaButti K.M."/>
            <person name="Lapidus A."/>
            <person name="Lindquist E.A."/>
            <person name="Lucas S.M."/>
            <person name="Riley R."/>
            <person name="Salamov A.A."/>
            <person name="Hoffmeister D."/>
            <person name="Schwenk D."/>
            <person name="Hadar Y."/>
            <person name="Yarden O."/>
            <person name="de Vries R.P."/>
            <person name="Wiebenga A."/>
            <person name="Stenlid J."/>
            <person name="Eastwood D."/>
            <person name="Grigoriev I.V."/>
            <person name="Berka R.M."/>
            <person name="Blanchette R.A."/>
            <person name="Kersten P."/>
            <person name="Martinez A.T."/>
            <person name="Vicuna R."/>
            <person name="Cullen D."/>
        </authorList>
    </citation>
    <scope>NUCLEOTIDE SEQUENCE [LARGE SCALE GENOMIC DNA]</scope>
    <source>
        <strain evidence="1 2">B</strain>
    </source>
</reference>
<dbReference type="NCBIfam" id="TIGR01456">
    <property type="entry name" value="CECR5"/>
    <property type="match status" value="1"/>
</dbReference>
<dbReference type="Pfam" id="PF13344">
    <property type="entry name" value="Hydrolase_6"/>
    <property type="match status" value="1"/>
</dbReference>
<dbReference type="InterPro" id="IPR036412">
    <property type="entry name" value="HAD-like_sf"/>
</dbReference>
<dbReference type="Proteomes" id="UP000016930">
    <property type="component" value="Unassembled WGS sequence"/>
</dbReference>
<sequence length="391" mass="43577">MQSATAWRSFGLAARRTHGVHGHLPIVTYTRRLGRRTIQHSASEPSNQPPLAFVFDIDGVLIRGPKPLDAAKRALAMLEGANPMGIKIPYVLLTNGGGVGEEIRRKRLTKQLGYELSANQYIQCHTVLRSVVDKYADKPVMVLGGKFADCRYVAESYGFKKAYTSLDVHAWNPAVWPFHELGPMERESTKAVDFSQTPISAIFVFHDPRNWALDIQIMCDIIQGGGIIGGAAGNDRKFHDAVEQKPVELIFCNPDLIWRSDFERPRLGQGAFREAFQAVFKALTGAEYPYTQYGKPTQATYKFAEQMLRDHLREMYGPSKALPQMYVAGDNPESDIAGANAAGWESILVHTGVYDPRQGPPTHQPTQEAVDVEVAVRWAIDRELKRRATIA</sequence>
<dbReference type="InterPro" id="IPR006357">
    <property type="entry name" value="HAD-SF_hydro_IIA"/>
</dbReference>
<dbReference type="Gene3D" id="3.40.50.1000">
    <property type="entry name" value="HAD superfamily/HAD-like"/>
    <property type="match status" value="2"/>
</dbReference>
<dbReference type="STRING" id="914234.M2RFE4"/>
<dbReference type="EMBL" id="KB445796">
    <property type="protein sequence ID" value="EMD37526.1"/>
    <property type="molecule type" value="Genomic_DNA"/>
</dbReference>
<dbReference type="SUPFAM" id="SSF56784">
    <property type="entry name" value="HAD-like"/>
    <property type="match status" value="1"/>
</dbReference>
<dbReference type="PANTHER" id="PTHR14269:SF4">
    <property type="entry name" value="CAT EYE SYNDROME CRITICAL REGION PROTEIN 5"/>
    <property type="match status" value="1"/>
</dbReference>
<dbReference type="HOGENOM" id="CLU_030880_2_0_1"/>
<accession>M2RFE4</accession>